<dbReference type="Gene3D" id="3.55.50.30">
    <property type="match status" value="1"/>
</dbReference>
<sequence length="314" mass="35097">MTGDKAAQLLQKYLDNKATDAEIKAVEDWYAAIENDSDVPAAYKKLIGKKMLLNLQQAMGVQQVTVIPFYRRAWFRVAAMLFVCLSIGFSIWNLSPQAENANQFVTVTTNSGERKRLILGDGSEILLSPSTKLIYPEHFSPKSRSVQLLGGEAFFNIAHQEHRPFTVKGPSNVYVNVLGTSFSVKTFTTKPDVAVAVATGKVAVKHGKNLIGTLIKGQNLIYNPVIKRSSIIGNAQQKYVEIKFDGATLTEVVRKLEYVYSIKIILTDSSISQLKSTAVFNSKQQPEEILDIICSLHHIHFRKIQNQNTFKIYK</sequence>
<keyword evidence="1" id="KW-1133">Transmembrane helix</keyword>
<dbReference type="GO" id="GO:0016989">
    <property type="term" value="F:sigma factor antagonist activity"/>
    <property type="evidence" value="ECO:0007669"/>
    <property type="project" value="TreeGrafter"/>
</dbReference>
<evidence type="ECO:0000259" key="3">
    <source>
        <dbReference type="Pfam" id="PF16344"/>
    </source>
</evidence>
<dbReference type="Pfam" id="PF04773">
    <property type="entry name" value="FecR"/>
    <property type="match status" value="1"/>
</dbReference>
<evidence type="ECO:0000313" key="5">
    <source>
        <dbReference type="Proteomes" id="UP000199572"/>
    </source>
</evidence>
<reference evidence="5" key="1">
    <citation type="submission" date="2016-10" db="EMBL/GenBank/DDBJ databases">
        <authorList>
            <person name="Varghese N."/>
            <person name="Submissions S."/>
        </authorList>
    </citation>
    <scope>NUCLEOTIDE SEQUENCE [LARGE SCALE GENOMIC DNA]</scope>
    <source>
        <strain evidence="5">DSM 18610</strain>
    </source>
</reference>
<evidence type="ECO:0000313" key="4">
    <source>
        <dbReference type="EMBL" id="SER25590.1"/>
    </source>
</evidence>
<dbReference type="RefSeq" id="WP_090882723.1">
    <property type="nucleotide sequence ID" value="NZ_FOGG01000006.1"/>
</dbReference>
<feature type="domain" description="Protein FecR C-terminal" evidence="3">
    <location>
        <begin position="242"/>
        <end position="308"/>
    </location>
</feature>
<dbReference type="AlphaFoldDB" id="A0A1H9MPF3"/>
<name>A0A1H9MPF3_9SPHI</name>
<dbReference type="InterPro" id="IPR006860">
    <property type="entry name" value="FecR"/>
</dbReference>
<dbReference type="Gene3D" id="2.60.120.1440">
    <property type="match status" value="1"/>
</dbReference>
<organism evidence="4 5">
    <name type="scientific">Pedobacter rhizosphaerae</name>
    <dbReference type="NCBI Taxonomy" id="390241"/>
    <lineage>
        <taxon>Bacteria</taxon>
        <taxon>Pseudomonadati</taxon>
        <taxon>Bacteroidota</taxon>
        <taxon>Sphingobacteriia</taxon>
        <taxon>Sphingobacteriales</taxon>
        <taxon>Sphingobacteriaceae</taxon>
        <taxon>Pedobacter</taxon>
    </lineage>
</organism>
<evidence type="ECO:0000256" key="1">
    <source>
        <dbReference type="SAM" id="Phobius"/>
    </source>
</evidence>
<dbReference type="EMBL" id="FOGG01000006">
    <property type="protein sequence ID" value="SER25590.1"/>
    <property type="molecule type" value="Genomic_DNA"/>
</dbReference>
<evidence type="ECO:0000259" key="2">
    <source>
        <dbReference type="Pfam" id="PF04773"/>
    </source>
</evidence>
<keyword evidence="1" id="KW-0812">Transmembrane</keyword>
<dbReference type="STRING" id="390241.SAMN04488023_10681"/>
<dbReference type="PANTHER" id="PTHR30273:SF2">
    <property type="entry name" value="PROTEIN FECR"/>
    <property type="match status" value="1"/>
</dbReference>
<keyword evidence="5" id="KW-1185">Reference proteome</keyword>
<feature type="domain" description="FecR protein" evidence="2">
    <location>
        <begin position="106"/>
        <end position="202"/>
    </location>
</feature>
<proteinExistence type="predicted"/>
<dbReference type="Pfam" id="PF16344">
    <property type="entry name" value="FecR_C"/>
    <property type="match status" value="1"/>
</dbReference>
<gene>
    <name evidence="4" type="ORF">SAMN04488023_10681</name>
</gene>
<accession>A0A1H9MPF3</accession>
<dbReference type="PANTHER" id="PTHR30273">
    <property type="entry name" value="PERIPLASMIC SIGNAL SENSOR AND SIGMA FACTOR ACTIVATOR FECR-RELATED"/>
    <property type="match status" value="1"/>
</dbReference>
<keyword evidence="1" id="KW-0472">Membrane</keyword>
<dbReference type="InterPro" id="IPR032508">
    <property type="entry name" value="FecR_C"/>
</dbReference>
<dbReference type="InterPro" id="IPR012373">
    <property type="entry name" value="Ferrdict_sens_TM"/>
</dbReference>
<dbReference type="Proteomes" id="UP000199572">
    <property type="component" value="Unassembled WGS sequence"/>
</dbReference>
<feature type="transmembrane region" description="Helical" evidence="1">
    <location>
        <begin position="73"/>
        <end position="92"/>
    </location>
</feature>
<dbReference type="OrthoDB" id="1452822at2"/>
<dbReference type="PIRSF" id="PIRSF018266">
    <property type="entry name" value="FecR"/>
    <property type="match status" value="1"/>
</dbReference>
<protein>
    <submittedName>
        <fullName evidence="4">FecR family protein</fullName>
    </submittedName>
</protein>